<dbReference type="PROSITE" id="PS51156">
    <property type="entry name" value="ELM2"/>
    <property type="match status" value="1"/>
</dbReference>
<proteinExistence type="predicted"/>
<feature type="region of interest" description="Disordered" evidence="2">
    <location>
        <begin position="1"/>
        <end position="57"/>
    </location>
</feature>
<evidence type="ECO:0000256" key="2">
    <source>
        <dbReference type="SAM" id="MobiDB-lite"/>
    </source>
</evidence>
<dbReference type="SMART" id="SM01189">
    <property type="entry name" value="ELM2"/>
    <property type="match status" value="1"/>
</dbReference>
<dbReference type="EMBL" id="OU892277">
    <property type="protein sequence ID" value="CAG9759805.1"/>
    <property type="molecule type" value="Genomic_DNA"/>
</dbReference>
<dbReference type="Proteomes" id="UP001152799">
    <property type="component" value="Chromosome 1"/>
</dbReference>
<dbReference type="OrthoDB" id="5916873at2759"/>
<dbReference type="GO" id="GO:0005654">
    <property type="term" value="C:nucleoplasm"/>
    <property type="evidence" value="ECO:0007669"/>
    <property type="project" value="TreeGrafter"/>
</dbReference>
<dbReference type="GO" id="GO:0003714">
    <property type="term" value="F:transcription corepressor activity"/>
    <property type="evidence" value="ECO:0007669"/>
    <property type="project" value="TreeGrafter"/>
</dbReference>
<keyword evidence="1" id="KW-0539">Nucleus</keyword>
<name>A0A9N9QJ51_9CUCU</name>
<evidence type="ECO:0000313" key="4">
    <source>
        <dbReference type="EMBL" id="CAG9759805.1"/>
    </source>
</evidence>
<dbReference type="PANTHER" id="PTHR10865">
    <property type="entry name" value="METASTASIS-ASSOCIATED PROTEIN AND MESODERM INDUCTION EARLY RESPONSE PROTEIN"/>
    <property type="match status" value="1"/>
</dbReference>
<reference evidence="4" key="1">
    <citation type="submission" date="2022-01" db="EMBL/GenBank/DDBJ databases">
        <authorList>
            <person name="King R."/>
        </authorList>
    </citation>
    <scope>NUCLEOTIDE SEQUENCE</scope>
</reference>
<organism evidence="4 5">
    <name type="scientific">Ceutorhynchus assimilis</name>
    <name type="common">cabbage seed weevil</name>
    <dbReference type="NCBI Taxonomy" id="467358"/>
    <lineage>
        <taxon>Eukaryota</taxon>
        <taxon>Metazoa</taxon>
        <taxon>Ecdysozoa</taxon>
        <taxon>Arthropoda</taxon>
        <taxon>Hexapoda</taxon>
        <taxon>Insecta</taxon>
        <taxon>Pterygota</taxon>
        <taxon>Neoptera</taxon>
        <taxon>Endopterygota</taxon>
        <taxon>Coleoptera</taxon>
        <taxon>Polyphaga</taxon>
        <taxon>Cucujiformia</taxon>
        <taxon>Curculionidae</taxon>
        <taxon>Ceutorhynchinae</taxon>
        <taxon>Ceutorhynchus</taxon>
    </lineage>
</organism>
<evidence type="ECO:0000313" key="5">
    <source>
        <dbReference type="Proteomes" id="UP001152799"/>
    </source>
</evidence>
<dbReference type="PANTHER" id="PTHR10865:SF28">
    <property type="entry name" value="ELM2 DOMAIN-CONTAINING PROTEIN"/>
    <property type="match status" value="1"/>
</dbReference>
<feature type="compositionally biased region" description="Acidic residues" evidence="2">
    <location>
        <begin position="39"/>
        <end position="53"/>
    </location>
</feature>
<dbReference type="AlphaFoldDB" id="A0A9N9QJ51"/>
<sequence>MSSNSQEMPGCSTEEDSAPKDAPFDPSIDELIHDHDDERTLDEEEALAADEGESTNHEAELLNLEKELKMPIEEIMALYGYPYTVPQPPVGLEETVLIDSGDVVNKHSTLNLLYDSNIEDSDLPSVNLTSDDEEEGDSDVFFTTTVGPNNQADIPDFNCNHEFEDDDQDQLLWKPSDCLLDSEIEEYIEKVYHIFKENEQMLRGNEEGPLYLLSTMGYDIDKALKKVEEEGLEALKHPNYNIKDWPENKTQMESVSKDFLKATKHC</sequence>
<dbReference type="GO" id="GO:0042826">
    <property type="term" value="F:histone deacetylase binding"/>
    <property type="evidence" value="ECO:0007669"/>
    <property type="project" value="TreeGrafter"/>
</dbReference>
<dbReference type="InterPro" id="IPR040138">
    <property type="entry name" value="MIER/MTA"/>
</dbReference>
<protein>
    <recommendedName>
        <fullName evidence="3">ELM2 domain-containing protein</fullName>
    </recommendedName>
</protein>
<dbReference type="Pfam" id="PF01448">
    <property type="entry name" value="ELM2"/>
    <property type="match status" value="1"/>
</dbReference>
<evidence type="ECO:0000259" key="3">
    <source>
        <dbReference type="PROSITE" id="PS51156"/>
    </source>
</evidence>
<feature type="domain" description="ELM2" evidence="3">
    <location>
        <begin position="142"/>
        <end position="231"/>
    </location>
</feature>
<dbReference type="GO" id="GO:0000122">
    <property type="term" value="P:negative regulation of transcription by RNA polymerase II"/>
    <property type="evidence" value="ECO:0007669"/>
    <property type="project" value="TreeGrafter"/>
</dbReference>
<gene>
    <name evidence="4" type="ORF">CEUTPL_LOCUS546</name>
</gene>
<accession>A0A9N9QJ51</accession>
<keyword evidence="5" id="KW-1185">Reference proteome</keyword>
<dbReference type="InterPro" id="IPR000949">
    <property type="entry name" value="ELM2_dom"/>
</dbReference>
<evidence type="ECO:0000256" key="1">
    <source>
        <dbReference type="ARBA" id="ARBA00023242"/>
    </source>
</evidence>